<evidence type="ECO:0000313" key="7">
    <source>
        <dbReference type="Proteomes" id="UP000037460"/>
    </source>
</evidence>
<dbReference type="Gene3D" id="1.10.238.10">
    <property type="entry name" value="EF-hand"/>
    <property type="match status" value="3"/>
</dbReference>
<dbReference type="OrthoDB" id="10248537at2759"/>
<comment type="caution">
    <text evidence="6">The sequence shown here is derived from an EMBL/GenBank/DDBJ whole genome shotgun (WGS) entry which is preliminary data.</text>
</comment>
<dbReference type="SMART" id="SM00054">
    <property type="entry name" value="EFh"/>
    <property type="match status" value="4"/>
</dbReference>
<evidence type="ECO:0000256" key="2">
    <source>
        <dbReference type="ARBA" id="ARBA00022737"/>
    </source>
</evidence>
<feature type="domain" description="EF-hand" evidence="5">
    <location>
        <begin position="442"/>
        <end position="477"/>
    </location>
</feature>
<keyword evidence="7" id="KW-1185">Reference proteome</keyword>
<dbReference type="CDD" id="cd00051">
    <property type="entry name" value="EFh"/>
    <property type="match status" value="3"/>
</dbReference>
<organism evidence="6 7">
    <name type="scientific">Chrysochromulina tobinii</name>
    <dbReference type="NCBI Taxonomy" id="1460289"/>
    <lineage>
        <taxon>Eukaryota</taxon>
        <taxon>Haptista</taxon>
        <taxon>Haptophyta</taxon>
        <taxon>Prymnesiophyceae</taxon>
        <taxon>Prymnesiales</taxon>
        <taxon>Chrysochromulinaceae</taxon>
        <taxon>Chrysochromulina</taxon>
    </lineage>
</organism>
<protein>
    <recommendedName>
        <fullName evidence="5">EF-hand domain-containing protein</fullName>
    </recommendedName>
</protein>
<keyword evidence="2" id="KW-0677">Repeat</keyword>
<feature type="non-terminal residue" evidence="6">
    <location>
        <position position="1"/>
    </location>
</feature>
<feature type="region of interest" description="Disordered" evidence="4">
    <location>
        <begin position="265"/>
        <end position="290"/>
    </location>
</feature>
<reference evidence="7" key="1">
    <citation type="journal article" date="2015" name="PLoS Genet.">
        <title>Genome Sequence and Transcriptome Analyses of Chrysochromulina tobin: Metabolic Tools for Enhanced Algal Fitness in the Prominent Order Prymnesiales (Haptophyceae).</title>
        <authorList>
            <person name="Hovde B.T."/>
            <person name="Deodato C.R."/>
            <person name="Hunsperger H.M."/>
            <person name="Ryken S.A."/>
            <person name="Yost W."/>
            <person name="Jha R.K."/>
            <person name="Patterson J."/>
            <person name="Monnat R.J. Jr."/>
            <person name="Barlow S.B."/>
            <person name="Starkenburg S.R."/>
            <person name="Cattolico R.A."/>
        </authorList>
    </citation>
    <scope>NUCLEOTIDE SEQUENCE</scope>
    <source>
        <strain evidence="7">CCMP291</strain>
    </source>
</reference>
<sequence length="658" mass="70251">PKVQEPAPAQGVSQTVSTTFATFDKDNSGTLDKTELKAALKHLGMDYTTAEAIAILERYDSATTNKDLDINEFNAMVLELQAEQQRAKEEARLGVRPSATAATAAAAAAAATGKVTDAVKPQEISQQMKSQEVLNALTNFKVALSELFEQYARLQGKSIRLDPETCVQMLKDFNLVPGSLGETNVRAAIKQLRAANPPPPDAASREPPATYEGVTRKEFDELLLRLSRLYAEPKPALKTALPHKKLYELLKSFDVGDIAKMRARFTKSSSDNKPKSGAASAAGGGAGKGAVAAPTALGAAPLEARKREAAALKLQAVQKGRMVRENSPQAIAKAHRRPKGIEVTVHTVRLSASTLAADPSVRTISVGTRLAELKDTAEMSEASHAVRMAEGADGGGPLPIAVEWSATYRLGPKSAALRAVRQGIFRPPPNAALAALEAVEGVVSSGVRDAFERYDRDRSGLLDEREIREAFKQLDLDASADEIKAVMSKYSDAADGKIDIGQFNRMVIDLHRRAQEAADRSVVALEPSLPLRVMLHAGRGGGSLAPPAELAYAEIDLARGHDLRKEEFPLLSSADGGPMGTITLTVRASAAVKPFIAVRKAFTSIDANGDGALTQAELLPGLRKLGVVASEFDVKGFHTANSNNDGKLSLAEFEKLYR</sequence>
<dbReference type="PROSITE" id="PS50222">
    <property type="entry name" value="EF_HAND_2"/>
    <property type="match status" value="3"/>
</dbReference>
<evidence type="ECO:0000313" key="6">
    <source>
        <dbReference type="EMBL" id="KOO23210.1"/>
    </source>
</evidence>
<dbReference type="PANTHER" id="PTHR34524">
    <property type="entry name" value="CALCYPHOSIN"/>
    <property type="match status" value="1"/>
</dbReference>
<dbReference type="Pfam" id="PF13499">
    <property type="entry name" value="EF-hand_7"/>
    <property type="match status" value="1"/>
</dbReference>
<dbReference type="GO" id="GO:0005509">
    <property type="term" value="F:calcium ion binding"/>
    <property type="evidence" value="ECO:0007669"/>
    <property type="project" value="InterPro"/>
</dbReference>
<name>A0A0M0J9P0_9EUKA</name>
<dbReference type="AlphaFoldDB" id="A0A0M0J9P0"/>
<dbReference type="InterPro" id="IPR051581">
    <property type="entry name" value="Ca-bind"/>
</dbReference>
<proteinExistence type="predicted"/>
<dbReference type="PROSITE" id="PS00018">
    <property type="entry name" value="EF_HAND_1"/>
    <property type="match status" value="3"/>
</dbReference>
<dbReference type="Pfam" id="PF13405">
    <property type="entry name" value="EF-hand_6"/>
    <property type="match status" value="1"/>
</dbReference>
<dbReference type="InterPro" id="IPR002048">
    <property type="entry name" value="EF_hand_dom"/>
</dbReference>
<evidence type="ECO:0000256" key="1">
    <source>
        <dbReference type="ARBA" id="ARBA00022723"/>
    </source>
</evidence>
<dbReference type="PANTHER" id="PTHR34524:SF6">
    <property type="entry name" value="CALCYPHOSINE LIKE"/>
    <property type="match status" value="1"/>
</dbReference>
<keyword evidence="1" id="KW-0479">Metal-binding</keyword>
<dbReference type="InterPro" id="IPR011992">
    <property type="entry name" value="EF-hand-dom_pair"/>
</dbReference>
<evidence type="ECO:0000256" key="4">
    <source>
        <dbReference type="SAM" id="MobiDB-lite"/>
    </source>
</evidence>
<keyword evidence="3" id="KW-0106">Calcium</keyword>
<feature type="domain" description="EF-hand" evidence="5">
    <location>
        <begin position="593"/>
        <end position="628"/>
    </location>
</feature>
<dbReference type="PROSITE" id="PS50096">
    <property type="entry name" value="IQ"/>
    <property type="match status" value="1"/>
</dbReference>
<dbReference type="EMBL" id="JWZX01003212">
    <property type="protein sequence ID" value="KOO23210.1"/>
    <property type="molecule type" value="Genomic_DNA"/>
</dbReference>
<accession>A0A0M0J9P0</accession>
<dbReference type="InterPro" id="IPR018247">
    <property type="entry name" value="EF_Hand_1_Ca_BS"/>
</dbReference>
<evidence type="ECO:0000259" key="5">
    <source>
        <dbReference type="PROSITE" id="PS50222"/>
    </source>
</evidence>
<dbReference type="Proteomes" id="UP000037460">
    <property type="component" value="Unassembled WGS sequence"/>
</dbReference>
<evidence type="ECO:0000256" key="3">
    <source>
        <dbReference type="ARBA" id="ARBA00022837"/>
    </source>
</evidence>
<dbReference type="SUPFAM" id="SSF47473">
    <property type="entry name" value="EF-hand"/>
    <property type="match status" value="2"/>
</dbReference>
<gene>
    <name evidence="6" type="ORF">Ctob_001607</name>
</gene>
<feature type="domain" description="EF-hand" evidence="5">
    <location>
        <begin position="11"/>
        <end position="46"/>
    </location>
</feature>
<dbReference type="Pfam" id="PF13202">
    <property type="entry name" value="EF-hand_5"/>
    <property type="match status" value="1"/>
</dbReference>